<reference evidence="1 2" key="2">
    <citation type="submission" date="2009-02" db="EMBL/GenBank/DDBJ databases">
        <title>Draft genome sequence of Holdemania filiformis DSM 12042.</title>
        <authorList>
            <person name="Sudarsanam P."/>
            <person name="Ley R."/>
            <person name="Guruge J."/>
            <person name="Turnbaugh P.J."/>
            <person name="Mahowald M."/>
            <person name="Liep D."/>
            <person name="Gordon J."/>
        </authorList>
    </citation>
    <scope>NUCLEOTIDE SEQUENCE [LARGE SCALE GENOMIC DNA]</scope>
    <source>
        <strain evidence="1 2">DSM 12042</strain>
    </source>
</reference>
<accession>B9YAX3</accession>
<sequence length="85" mass="9700">MRFHGKEKADFNISKAARNGKAGFTGSHLFILLYRKANFRKFRFVFNGLIFNAKNSNQARGRVSSCFFDPDPGVIRFDLYGAQAF</sequence>
<proteinExistence type="predicted"/>
<dbReference type="HOGENOM" id="CLU_2508199_0_0_9"/>
<evidence type="ECO:0000313" key="1">
    <source>
        <dbReference type="EMBL" id="EEF66899.1"/>
    </source>
</evidence>
<dbReference type="EMBL" id="ACCF01000189">
    <property type="protein sequence ID" value="EEF66899.1"/>
    <property type="molecule type" value="Genomic_DNA"/>
</dbReference>
<organism evidence="1 2">
    <name type="scientific">Holdemania filiformis DSM 12042</name>
    <dbReference type="NCBI Taxonomy" id="545696"/>
    <lineage>
        <taxon>Bacteria</taxon>
        <taxon>Bacillati</taxon>
        <taxon>Bacillota</taxon>
        <taxon>Erysipelotrichia</taxon>
        <taxon>Erysipelotrichales</taxon>
        <taxon>Erysipelotrichaceae</taxon>
        <taxon>Holdemania</taxon>
    </lineage>
</organism>
<protein>
    <submittedName>
        <fullName evidence="1">Uncharacterized protein</fullName>
    </submittedName>
</protein>
<evidence type="ECO:0000313" key="2">
    <source>
        <dbReference type="Proteomes" id="UP000005950"/>
    </source>
</evidence>
<gene>
    <name evidence="1" type="ORF">HOLDEFILI_02980</name>
</gene>
<name>B9YAX3_9FIRM</name>
<dbReference type="STRING" id="545696.HOLDEFILI_02980"/>
<dbReference type="AlphaFoldDB" id="B9YAX3"/>
<dbReference type="Proteomes" id="UP000005950">
    <property type="component" value="Unassembled WGS sequence"/>
</dbReference>
<comment type="caution">
    <text evidence="1">The sequence shown here is derived from an EMBL/GenBank/DDBJ whole genome shotgun (WGS) entry which is preliminary data.</text>
</comment>
<reference evidence="1 2" key="1">
    <citation type="submission" date="2008-12" db="EMBL/GenBank/DDBJ databases">
        <authorList>
            <person name="Fulton L."/>
            <person name="Clifton S."/>
            <person name="Fulton B."/>
            <person name="Xu J."/>
            <person name="Minx P."/>
            <person name="Pepin K.H."/>
            <person name="Johnson M."/>
            <person name="Bhonagiri V."/>
            <person name="Nash W.E."/>
            <person name="Mardis E.R."/>
            <person name="Wilson R.K."/>
        </authorList>
    </citation>
    <scope>NUCLEOTIDE SEQUENCE [LARGE SCALE GENOMIC DNA]</scope>
    <source>
        <strain evidence="1 2">DSM 12042</strain>
    </source>
</reference>